<keyword evidence="9 15" id="KW-0067">ATP-binding</keyword>
<dbReference type="SUPFAM" id="SSF50249">
    <property type="entry name" value="Nucleic acid-binding proteins"/>
    <property type="match status" value="1"/>
</dbReference>
<dbReference type="RefSeq" id="WP_138108079.1">
    <property type="nucleotide sequence ID" value="NZ_VBRA02000009.1"/>
</dbReference>
<dbReference type="Gene3D" id="3.50.40.10">
    <property type="entry name" value="Phenylalanyl-trna Synthetase, Chain B, domain 3"/>
    <property type="match status" value="1"/>
</dbReference>
<dbReference type="Pfam" id="PF17759">
    <property type="entry name" value="tRNA_synthFbeta"/>
    <property type="match status" value="1"/>
</dbReference>
<gene>
    <name evidence="15 20" type="primary">pheT</name>
    <name evidence="20" type="ORF">FEF22_001790</name>
</gene>
<dbReference type="InterPro" id="IPR005147">
    <property type="entry name" value="tRNA_synthase_B5-dom"/>
</dbReference>
<dbReference type="Gene3D" id="2.40.50.140">
    <property type="entry name" value="Nucleic acid-binding proteins"/>
    <property type="match status" value="1"/>
</dbReference>
<dbReference type="CDD" id="cd02796">
    <property type="entry name" value="tRNA_bind_bactPheRS"/>
    <property type="match status" value="1"/>
</dbReference>
<dbReference type="PROSITE" id="PS51447">
    <property type="entry name" value="FDX_ACB"/>
    <property type="match status" value="1"/>
</dbReference>
<keyword evidence="21" id="KW-1185">Reference proteome</keyword>
<feature type="domain" description="FDX-ACB" evidence="18">
    <location>
        <begin position="716"/>
        <end position="809"/>
    </location>
</feature>
<dbReference type="InterPro" id="IPR020825">
    <property type="entry name" value="Phe-tRNA_synthase-like_B3/B4"/>
</dbReference>
<keyword evidence="6 15" id="KW-0436">Ligase</keyword>
<dbReference type="Proteomes" id="UP001192346">
    <property type="component" value="Unassembled WGS sequence"/>
</dbReference>
<comment type="similarity">
    <text evidence="2 15">Belongs to the phenylalanyl-tRNA synthetase beta subunit family. Type 1 subfamily.</text>
</comment>
<keyword evidence="13 15" id="KW-0030">Aminoacyl-tRNA synthetase</keyword>
<comment type="caution">
    <text evidence="20">The sequence shown here is derived from an EMBL/GenBank/DDBJ whole genome shotgun (WGS) entry which is preliminary data.</text>
</comment>
<keyword evidence="4 15" id="KW-0963">Cytoplasm</keyword>
<evidence type="ECO:0000256" key="13">
    <source>
        <dbReference type="ARBA" id="ARBA00023146"/>
    </source>
</evidence>
<evidence type="ECO:0000256" key="7">
    <source>
        <dbReference type="ARBA" id="ARBA00022723"/>
    </source>
</evidence>
<keyword evidence="5 16" id="KW-0820">tRNA-binding</keyword>
<dbReference type="InterPro" id="IPR005121">
    <property type="entry name" value="Fdx_antiC-bd"/>
</dbReference>
<dbReference type="InterPro" id="IPR033714">
    <property type="entry name" value="tRNA_bind_bactPheRS"/>
</dbReference>
<dbReference type="InterPro" id="IPR041616">
    <property type="entry name" value="PheRS_beta_core"/>
</dbReference>
<evidence type="ECO:0000256" key="14">
    <source>
        <dbReference type="ARBA" id="ARBA00049255"/>
    </source>
</evidence>
<evidence type="ECO:0000256" key="6">
    <source>
        <dbReference type="ARBA" id="ARBA00022598"/>
    </source>
</evidence>
<dbReference type="SMART" id="SM00874">
    <property type="entry name" value="B5"/>
    <property type="match status" value="1"/>
</dbReference>
<dbReference type="Pfam" id="PF03147">
    <property type="entry name" value="FDX-ACB"/>
    <property type="match status" value="1"/>
</dbReference>
<dbReference type="SMART" id="SM00896">
    <property type="entry name" value="FDX-ACB"/>
    <property type="match status" value="1"/>
</dbReference>
<evidence type="ECO:0000259" key="17">
    <source>
        <dbReference type="PROSITE" id="PS50886"/>
    </source>
</evidence>
<dbReference type="PROSITE" id="PS51483">
    <property type="entry name" value="B5"/>
    <property type="match status" value="1"/>
</dbReference>
<dbReference type="Gene3D" id="3.30.56.10">
    <property type="match status" value="2"/>
</dbReference>
<evidence type="ECO:0000313" key="21">
    <source>
        <dbReference type="Proteomes" id="UP001192346"/>
    </source>
</evidence>
<dbReference type="EMBL" id="VBRA02000009">
    <property type="protein sequence ID" value="MBP3059507.1"/>
    <property type="molecule type" value="Genomic_DNA"/>
</dbReference>
<evidence type="ECO:0000256" key="1">
    <source>
        <dbReference type="ARBA" id="ARBA00004496"/>
    </source>
</evidence>
<evidence type="ECO:0000256" key="8">
    <source>
        <dbReference type="ARBA" id="ARBA00022741"/>
    </source>
</evidence>
<protein>
    <recommendedName>
        <fullName evidence="15">Phenylalanine--tRNA ligase beta subunit</fullName>
        <ecNumber evidence="15">6.1.1.20</ecNumber>
    </recommendedName>
    <alternativeName>
        <fullName evidence="15">Phenylalanyl-tRNA synthetase beta subunit</fullName>
        <shortName evidence="15">PheRS</shortName>
    </alternativeName>
</protein>
<evidence type="ECO:0000256" key="16">
    <source>
        <dbReference type="PROSITE-ProRule" id="PRU00209"/>
    </source>
</evidence>
<comment type="cofactor">
    <cofactor evidence="15">
        <name>Mg(2+)</name>
        <dbReference type="ChEBI" id="CHEBI:18420"/>
    </cofactor>
    <text evidence="15">Binds 2 magnesium ions per tetramer.</text>
</comment>
<name>A0ABS5BIU2_9MOLU</name>
<evidence type="ECO:0000259" key="18">
    <source>
        <dbReference type="PROSITE" id="PS51447"/>
    </source>
</evidence>
<dbReference type="SUPFAM" id="SSF55681">
    <property type="entry name" value="Class II aaRS and biotin synthetases"/>
    <property type="match status" value="1"/>
</dbReference>
<reference evidence="20" key="1">
    <citation type="submission" date="2019-10" db="EMBL/GenBank/DDBJ databases">
        <title>Whole Genome Sequencing and Characterization of Texas Phoenix Palm Decline Phytoplasma Belongs to Lethal Yellowing (16SrIV) Group.</title>
        <authorList>
            <person name="Bao M."/>
        </authorList>
    </citation>
    <scope>NUCLEOTIDE SEQUENCE [LARGE SCALE GENOMIC DNA]</scope>
    <source>
        <strain evidence="20">ACPD</strain>
    </source>
</reference>
<comment type="subcellular location">
    <subcellularLocation>
        <location evidence="1 15">Cytoplasm</location>
    </subcellularLocation>
</comment>
<proteinExistence type="inferred from homology"/>
<dbReference type="InterPro" id="IPR005146">
    <property type="entry name" value="B3/B4_tRNA-bd"/>
</dbReference>
<organism evidence="20 21">
    <name type="scientific">Texas Phoenix palm phytoplasma</name>
    <dbReference type="NCBI Taxonomy" id="176709"/>
    <lineage>
        <taxon>Bacteria</taxon>
        <taxon>Bacillati</taxon>
        <taxon>Mycoplasmatota</taxon>
        <taxon>Mollicutes</taxon>
        <taxon>Acholeplasmatales</taxon>
        <taxon>Acholeplasmataceae</taxon>
        <taxon>Candidatus Phytoplasma</taxon>
        <taxon>16SrIV (Coconut lethal yellows group)</taxon>
    </lineage>
</organism>
<feature type="binding site" evidence="15">
    <location>
        <position position="477"/>
    </location>
    <ligand>
        <name>Mg(2+)</name>
        <dbReference type="ChEBI" id="CHEBI:18420"/>
        <note>shared with alpha subunit</note>
    </ligand>
</feature>
<dbReference type="Pfam" id="PF03483">
    <property type="entry name" value="B3_4"/>
    <property type="match status" value="1"/>
</dbReference>
<evidence type="ECO:0000313" key="20">
    <source>
        <dbReference type="EMBL" id="MBP3059507.1"/>
    </source>
</evidence>
<evidence type="ECO:0000256" key="12">
    <source>
        <dbReference type="ARBA" id="ARBA00022917"/>
    </source>
</evidence>
<feature type="binding site" evidence="15">
    <location>
        <position position="471"/>
    </location>
    <ligand>
        <name>Mg(2+)</name>
        <dbReference type="ChEBI" id="CHEBI:18420"/>
        <note>shared with alpha subunit</note>
    </ligand>
</feature>
<comment type="subunit">
    <text evidence="3 15">Tetramer of two alpha and two beta subunits.</text>
</comment>
<dbReference type="InterPro" id="IPR045060">
    <property type="entry name" value="Phe-tRNA-ligase_IIc_bsu"/>
</dbReference>
<evidence type="ECO:0000256" key="11">
    <source>
        <dbReference type="ARBA" id="ARBA00022884"/>
    </source>
</evidence>
<dbReference type="CDD" id="cd00769">
    <property type="entry name" value="PheRS_beta_core"/>
    <property type="match status" value="1"/>
</dbReference>
<keyword evidence="12 15" id="KW-0648">Protein biosynthesis</keyword>
<dbReference type="EC" id="6.1.1.20" evidence="15"/>
<evidence type="ECO:0000256" key="5">
    <source>
        <dbReference type="ARBA" id="ARBA00022555"/>
    </source>
</evidence>
<dbReference type="InterPro" id="IPR045864">
    <property type="entry name" value="aa-tRNA-synth_II/BPL/LPL"/>
</dbReference>
<evidence type="ECO:0000256" key="9">
    <source>
        <dbReference type="ARBA" id="ARBA00022840"/>
    </source>
</evidence>
<feature type="binding site" evidence="15">
    <location>
        <position position="481"/>
    </location>
    <ligand>
        <name>Mg(2+)</name>
        <dbReference type="ChEBI" id="CHEBI:18420"/>
        <note>shared with alpha subunit</note>
    </ligand>
</feature>
<dbReference type="InterPro" id="IPR012340">
    <property type="entry name" value="NA-bd_OB-fold"/>
</dbReference>
<feature type="domain" description="B5" evidence="19">
    <location>
        <begin position="417"/>
        <end position="493"/>
    </location>
</feature>
<dbReference type="Pfam" id="PF01588">
    <property type="entry name" value="tRNA_bind"/>
    <property type="match status" value="1"/>
</dbReference>
<evidence type="ECO:0000256" key="4">
    <source>
        <dbReference type="ARBA" id="ARBA00022490"/>
    </source>
</evidence>
<evidence type="ECO:0000256" key="15">
    <source>
        <dbReference type="HAMAP-Rule" id="MF_00283"/>
    </source>
</evidence>
<dbReference type="Gene3D" id="3.30.930.10">
    <property type="entry name" value="Bira Bifunctional Protein, Domain 2"/>
    <property type="match status" value="1"/>
</dbReference>
<keyword evidence="11 16" id="KW-0694">RNA-binding</keyword>
<dbReference type="Gene3D" id="3.30.70.380">
    <property type="entry name" value="Ferrodoxin-fold anticodon-binding domain"/>
    <property type="match status" value="1"/>
</dbReference>
<dbReference type="InterPro" id="IPR036690">
    <property type="entry name" value="Fdx_antiC-bd_sf"/>
</dbReference>
<keyword evidence="7 15" id="KW-0479">Metal-binding</keyword>
<evidence type="ECO:0000256" key="3">
    <source>
        <dbReference type="ARBA" id="ARBA00011209"/>
    </source>
</evidence>
<dbReference type="HAMAP" id="MF_00283">
    <property type="entry name" value="Phe_tRNA_synth_beta1"/>
    <property type="match status" value="1"/>
</dbReference>
<dbReference type="PANTHER" id="PTHR10947:SF0">
    <property type="entry name" value="PHENYLALANINE--TRNA LIGASE BETA SUBUNIT"/>
    <property type="match status" value="1"/>
</dbReference>
<dbReference type="NCBIfam" id="TIGR00472">
    <property type="entry name" value="pheT_bact"/>
    <property type="match status" value="1"/>
</dbReference>
<keyword evidence="10 15" id="KW-0460">Magnesium</keyword>
<dbReference type="SUPFAM" id="SSF56037">
    <property type="entry name" value="PheT/TilS domain"/>
    <property type="match status" value="1"/>
</dbReference>
<evidence type="ECO:0000256" key="2">
    <source>
        <dbReference type="ARBA" id="ARBA00008653"/>
    </source>
</evidence>
<accession>A0ABS5BIU2</accession>
<feature type="domain" description="TRNA-binding" evidence="17">
    <location>
        <begin position="40"/>
        <end position="158"/>
    </location>
</feature>
<dbReference type="GO" id="GO:0004826">
    <property type="term" value="F:phenylalanine-tRNA ligase activity"/>
    <property type="evidence" value="ECO:0007669"/>
    <property type="project" value="UniProtKB-EC"/>
</dbReference>
<dbReference type="InterPro" id="IPR009061">
    <property type="entry name" value="DNA-bd_dom_put_sf"/>
</dbReference>
<dbReference type="SUPFAM" id="SSF54991">
    <property type="entry name" value="Anticodon-binding domain of PheRS"/>
    <property type="match status" value="1"/>
</dbReference>
<dbReference type="Pfam" id="PF03484">
    <property type="entry name" value="B5"/>
    <property type="match status" value="1"/>
</dbReference>
<dbReference type="InterPro" id="IPR004532">
    <property type="entry name" value="Phe-tRNA-ligase_IIc_bsu_bact"/>
</dbReference>
<dbReference type="PANTHER" id="PTHR10947">
    <property type="entry name" value="PHENYLALANYL-TRNA SYNTHETASE BETA CHAIN AND LEUCINE-RICH REPEAT-CONTAINING PROTEIN 47"/>
    <property type="match status" value="1"/>
</dbReference>
<keyword evidence="8 15" id="KW-0547">Nucleotide-binding</keyword>
<dbReference type="SUPFAM" id="SSF46955">
    <property type="entry name" value="Putative DNA-binding domain"/>
    <property type="match status" value="1"/>
</dbReference>
<evidence type="ECO:0000259" key="19">
    <source>
        <dbReference type="PROSITE" id="PS51483"/>
    </source>
</evidence>
<dbReference type="SMART" id="SM00873">
    <property type="entry name" value="B3_4"/>
    <property type="match status" value="1"/>
</dbReference>
<comment type="caution">
    <text evidence="15">Lacks conserved residue(s) required for the propagation of feature annotation.</text>
</comment>
<dbReference type="InterPro" id="IPR002547">
    <property type="entry name" value="tRNA-bd_dom"/>
</dbReference>
<comment type="catalytic activity">
    <reaction evidence="14 15">
        <text>tRNA(Phe) + L-phenylalanine + ATP = L-phenylalanyl-tRNA(Phe) + AMP + diphosphate + H(+)</text>
        <dbReference type="Rhea" id="RHEA:19413"/>
        <dbReference type="Rhea" id="RHEA-COMP:9668"/>
        <dbReference type="Rhea" id="RHEA-COMP:9699"/>
        <dbReference type="ChEBI" id="CHEBI:15378"/>
        <dbReference type="ChEBI" id="CHEBI:30616"/>
        <dbReference type="ChEBI" id="CHEBI:33019"/>
        <dbReference type="ChEBI" id="CHEBI:58095"/>
        <dbReference type="ChEBI" id="CHEBI:78442"/>
        <dbReference type="ChEBI" id="CHEBI:78531"/>
        <dbReference type="ChEBI" id="CHEBI:456215"/>
        <dbReference type="EC" id="6.1.1.20"/>
    </reaction>
</comment>
<dbReference type="PROSITE" id="PS50886">
    <property type="entry name" value="TRBD"/>
    <property type="match status" value="1"/>
</dbReference>
<sequence length="809" mass="93938">MIINENILKRYISYTNLDLNFLKSLINNHMIEVENEYILNKNNKKLLIGEILSFKKIPNSQKLNLVQVNIGSSILSIICGADNIKIKKKVIVALEGAYLGQNSLKVNKKTILGIESQGVICSAKEINLKNEILSDEEKKGILILDEKDSKAIIGNCALNYLSMKGFFLKLSITPDRGDLLSYLGFAKDLKAILINNNYNHANLVIPKLNNLDIINKKNPFKIELKNKNCQEFHYIYLTNVKVQESPLWLRSFLAFHDITPVNNIIDVINLVLIETGVPLDVIDVSNISDYNLKIRNSYDNEKIIISGGKEYFLKNEDLILKNKNKIISLIGLINNEENNLNEKTDKILIMSSYFKYQNIFKTSKRLNIKNEKIINWSRGFDPLLIKNSLNQAVFILKKLNKEIIINDNIISIFREKILKKRILINLDFIQKKTGIILDLKKIINFLKNLDYKIKILDEYNLEVIPPLRRHDIETQEDIIADLVRMNGYDTIENKKIIKKNLISDEQKKINKLKSLLINLGFHEIITYSLVNSQNCSLFLIGKESNYLSLKKPLSQERSILRQNLSGNMLEVLSYNQKYNNFDNSFFEIGNIYKKENNKKTEEILHLSLGINGIFINSGWIKENINSSIFILKGVLKKIEKFLNINFLLYKSKSYCNLHPGNQIDIFFENEKVGFIGEIHPSLKKFYNLKNAFILELTLKKEFFQKKQKQINFKEITKLPSIVRDLSILVEKKYNYETILKTLSEEITDILINCELIDVYQDKKFSSKEYSLSFRLIFNDQSKNLQKNIVKEIMNKIENKIKTKYKATIR</sequence>
<evidence type="ECO:0000256" key="10">
    <source>
        <dbReference type="ARBA" id="ARBA00022842"/>
    </source>
</evidence>